<organism evidence="1 2">
    <name type="scientific">Phocaeicola coprophilus</name>
    <dbReference type="NCBI Taxonomy" id="387090"/>
    <lineage>
        <taxon>Bacteria</taxon>
        <taxon>Pseudomonadati</taxon>
        <taxon>Bacteroidota</taxon>
        <taxon>Bacteroidia</taxon>
        <taxon>Bacteroidales</taxon>
        <taxon>Bacteroidaceae</taxon>
        <taxon>Phocaeicola</taxon>
    </lineage>
</organism>
<name>A0A413T2R2_9BACT</name>
<accession>A0A413T2R2</accession>
<dbReference type="AlphaFoldDB" id="A0A413T2R2"/>
<protein>
    <submittedName>
        <fullName evidence="1">Uncharacterized protein</fullName>
    </submittedName>
</protein>
<gene>
    <name evidence="1" type="ORF">DW921_04250</name>
</gene>
<dbReference type="EMBL" id="QSFT01000006">
    <property type="protein sequence ID" value="RHA77470.1"/>
    <property type="molecule type" value="Genomic_DNA"/>
</dbReference>
<proteinExistence type="predicted"/>
<sequence>MDELKQIYERITLLRQKGIKMKEIAGQTGFSPSVLSALYSTVLPAFFQNQKKGMNNEEALDQALVWVNNISKKKLLGSLPSLKASLFAMQVTPKVPTGENDNPFLAELEANMRETLSWIANYSGIYISYSLSSTSQAMKVEPYLIAPAEKGNYVEVIHNNVYGTTHHGAALMNGTNHLYLAFNEHKTPQLALFHISLKLPMYDRPPFLRGVYTSFDYNYNPIARRILFVKVSESVARDEFMKLKGQLKTYDQLDEKEKRYYQYTCQPEDIIRICNIPSPTMTEEDLDMEKKLLTISK</sequence>
<evidence type="ECO:0000313" key="2">
    <source>
        <dbReference type="Proteomes" id="UP000283855"/>
    </source>
</evidence>
<dbReference type="Proteomes" id="UP000283855">
    <property type="component" value="Unassembled WGS sequence"/>
</dbReference>
<evidence type="ECO:0000313" key="1">
    <source>
        <dbReference type="EMBL" id="RHA77470.1"/>
    </source>
</evidence>
<dbReference type="RefSeq" id="WP_118400094.1">
    <property type="nucleotide sequence ID" value="NZ_CABJGD010000006.1"/>
</dbReference>
<comment type="caution">
    <text evidence="1">The sequence shown here is derived from an EMBL/GenBank/DDBJ whole genome shotgun (WGS) entry which is preliminary data.</text>
</comment>
<reference evidence="1 2" key="1">
    <citation type="submission" date="2018-08" db="EMBL/GenBank/DDBJ databases">
        <title>A genome reference for cultivated species of the human gut microbiota.</title>
        <authorList>
            <person name="Zou Y."/>
            <person name="Xue W."/>
            <person name="Luo G."/>
        </authorList>
    </citation>
    <scope>NUCLEOTIDE SEQUENCE [LARGE SCALE GENOMIC DNA]</scope>
    <source>
        <strain evidence="1 2">AM42-38</strain>
    </source>
</reference>